<organism evidence="2 3">
    <name type="scientific">Rotaria magnacalcarata</name>
    <dbReference type="NCBI Taxonomy" id="392030"/>
    <lineage>
        <taxon>Eukaryota</taxon>
        <taxon>Metazoa</taxon>
        <taxon>Spiralia</taxon>
        <taxon>Gnathifera</taxon>
        <taxon>Rotifera</taxon>
        <taxon>Eurotatoria</taxon>
        <taxon>Bdelloidea</taxon>
        <taxon>Philodinida</taxon>
        <taxon>Philodinidae</taxon>
        <taxon>Rotaria</taxon>
    </lineage>
</organism>
<dbReference type="AlphaFoldDB" id="A0A8S2VG81"/>
<evidence type="ECO:0000313" key="2">
    <source>
        <dbReference type="EMBL" id="CAF4391713.1"/>
    </source>
</evidence>
<gene>
    <name evidence="2" type="ORF">GIL414_LOCUS29761</name>
</gene>
<comment type="caution">
    <text evidence="2">The sequence shown here is derived from an EMBL/GenBank/DDBJ whole genome shotgun (WGS) entry which is preliminary data.</text>
</comment>
<accession>A0A8S2VG81</accession>
<feature type="non-terminal residue" evidence="2">
    <location>
        <position position="1"/>
    </location>
</feature>
<dbReference type="Proteomes" id="UP000681720">
    <property type="component" value="Unassembled WGS sequence"/>
</dbReference>
<feature type="region of interest" description="Disordered" evidence="1">
    <location>
        <begin position="1"/>
        <end position="33"/>
    </location>
</feature>
<evidence type="ECO:0000313" key="3">
    <source>
        <dbReference type="Proteomes" id="UP000681720"/>
    </source>
</evidence>
<name>A0A8S2VG81_9BILA</name>
<sequence>LTKAYLTNLPTQPSITSNKTLSEAPTNRHDDQL</sequence>
<reference evidence="2" key="1">
    <citation type="submission" date="2021-02" db="EMBL/GenBank/DDBJ databases">
        <authorList>
            <person name="Nowell W R."/>
        </authorList>
    </citation>
    <scope>NUCLEOTIDE SEQUENCE</scope>
</reference>
<feature type="compositionally biased region" description="Polar residues" evidence="1">
    <location>
        <begin position="8"/>
        <end position="25"/>
    </location>
</feature>
<dbReference type="EMBL" id="CAJOBJ010054995">
    <property type="protein sequence ID" value="CAF4391713.1"/>
    <property type="molecule type" value="Genomic_DNA"/>
</dbReference>
<protein>
    <submittedName>
        <fullName evidence="2">Uncharacterized protein</fullName>
    </submittedName>
</protein>
<evidence type="ECO:0000256" key="1">
    <source>
        <dbReference type="SAM" id="MobiDB-lite"/>
    </source>
</evidence>
<proteinExistence type="predicted"/>